<accession>A0A9D3LYQ8</accession>
<dbReference type="PANTHER" id="PTHR12369">
    <property type="entry name" value="CHONDROITIN SYNTHASE"/>
    <property type="match status" value="1"/>
</dbReference>
<comment type="caution">
    <text evidence="2">The sequence shown here is derived from an EMBL/GenBank/DDBJ whole genome shotgun (WGS) entry which is preliminary data.</text>
</comment>
<feature type="compositionally biased region" description="Acidic residues" evidence="1">
    <location>
        <begin position="79"/>
        <end position="93"/>
    </location>
</feature>
<name>A0A9D3LYQ8_ANGAN</name>
<dbReference type="GO" id="GO:0008376">
    <property type="term" value="F:acetylgalactosaminyltransferase activity"/>
    <property type="evidence" value="ECO:0007669"/>
    <property type="project" value="TreeGrafter"/>
</dbReference>
<reference evidence="2" key="1">
    <citation type="submission" date="2021-01" db="EMBL/GenBank/DDBJ databases">
        <title>A chromosome-scale assembly of European eel, Anguilla anguilla.</title>
        <authorList>
            <person name="Henkel C."/>
            <person name="Jong-Raadsen S.A."/>
            <person name="Dufour S."/>
            <person name="Weltzien F.-A."/>
            <person name="Palstra A.P."/>
            <person name="Pelster B."/>
            <person name="Spaink H.P."/>
            <person name="Van Den Thillart G.E."/>
            <person name="Jansen H."/>
            <person name="Zahm M."/>
            <person name="Klopp C."/>
            <person name="Cedric C."/>
            <person name="Louis A."/>
            <person name="Berthelot C."/>
            <person name="Parey E."/>
            <person name="Roest Crollius H."/>
            <person name="Montfort J."/>
            <person name="Robinson-Rechavi M."/>
            <person name="Bucao C."/>
            <person name="Bouchez O."/>
            <person name="Gislard M."/>
            <person name="Lluch J."/>
            <person name="Milhes M."/>
            <person name="Lampietro C."/>
            <person name="Lopez Roques C."/>
            <person name="Donnadieu C."/>
            <person name="Braasch I."/>
            <person name="Desvignes T."/>
            <person name="Postlethwait J."/>
            <person name="Bobe J."/>
            <person name="Guiguen Y."/>
            <person name="Dirks R."/>
        </authorList>
    </citation>
    <scope>NUCLEOTIDE SEQUENCE</scope>
    <source>
        <strain evidence="2">Tag_6206</strain>
        <tissue evidence="2">Liver</tissue>
    </source>
</reference>
<dbReference type="InterPro" id="IPR051227">
    <property type="entry name" value="CS_glycosyltransferase"/>
</dbReference>
<dbReference type="EMBL" id="JAFIRN010000011">
    <property type="protein sequence ID" value="KAG5839464.1"/>
    <property type="molecule type" value="Genomic_DNA"/>
</dbReference>
<keyword evidence="3" id="KW-1185">Reference proteome</keyword>
<sequence>MLRFPVKKIRKQFKLLLLLVLLTFAVWFTYLHINQGKAIKLHFNYGKDGEKQTEGTDASRRRDSRSSAGHRKNEASDSREEEPAEEESNTLEEDGRDIADMKKFLAQKLNKLPWKPEYKGQANLHVFEDWCGSSVTQLRKNLHFPLYPHTRTTVKKLAVAPKWKNYGLRIFGFIHPYRDGDFQFAVASDDNSEFWLSPDENPLNARLLVYVGQLGSEWTAPGEFTKFRSQSSKSVQ</sequence>
<dbReference type="Proteomes" id="UP001044222">
    <property type="component" value="Chromosome 11"/>
</dbReference>
<proteinExistence type="predicted"/>
<evidence type="ECO:0000256" key="1">
    <source>
        <dbReference type="SAM" id="MobiDB-lite"/>
    </source>
</evidence>
<dbReference type="AlphaFoldDB" id="A0A9D3LYQ8"/>
<feature type="region of interest" description="Disordered" evidence="1">
    <location>
        <begin position="49"/>
        <end position="93"/>
    </location>
</feature>
<evidence type="ECO:0000313" key="3">
    <source>
        <dbReference type="Proteomes" id="UP001044222"/>
    </source>
</evidence>
<feature type="compositionally biased region" description="Basic and acidic residues" evidence="1">
    <location>
        <begin position="49"/>
        <end position="78"/>
    </location>
</feature>
<protein>
    <submittedName>
        <fullName evidence="2">Uncharacterized protein</fullName>
    </submittedName>
</protein>
<gene>
    <name evidence="2" type="ORF">ANANG_G00205260</name>
</gene>
<evidence type="ECO:0000313" key="2">
    <source>
        <dbReference type="EMBL" id="KAG5839464.1"/>
    </source>
</evidence>
<dbReference type="PANTHER" id="PTHR12369:SF46">
    <property type="entry name" value="N-ACETYL-BETA-GLUCOSAMINYL-GLYCOPROTEIN 4-BETA-N-ACETYLGALACTOSAMINYLTRANSFERASE 1"/>
    <property type="match status" value="1"/>
</dbReference>
<organism evidence="2 3">
    <name type="scientific">Anguilla anguilla</name>
    <name type="common">European freshwater eel</name>
    <name type="synonym">Muraena anguilla</name>
    <dbReference type="NCBI Taxonomy" id="7936"/>
    <lineage>
        <taxon>Eukaryota</taxon>
        <taxon>Metazoa</taxon>
        <taxon>Chordata</taxon>
        <taxon>Craniata</taxon>
        <taxon>Vertebrata</taxon>
        <taxon>Euteleostomi</taxon>
        <taxon>Actinopterygii</taxon>
        <taxon>Neopterygii</taxon>
        <taxon>Teleostei</taxon>
        <taxon>Anguilliformes</taxon>
        <taxon>Anguillidae</taxon>
        <taxon>Anguilla</taxon>
    </lineage>
</organism>